<dbReference type="Pfam" id="PF02481">
    <property type="entry name" value="DNA_processg_A"/>
    <property type="match status" value="1"/>
</dbReference>
<comment type="caution">
    <text evidence="4">The sequence shown here is derived from an EMBL/GenBank/DDBJ whole genome shotgun (WGS) entry which is preliminary data.</text>
</comment>
<organism evidence="4 5">
    <name type="scientific">Caenimonas aquaedulcis</name>
    <dbReference type="NCBI Taxonomy" id="2793270"/>
    <lineage>
        <taxon>Bacteria</taxon>
        <taxon>Pseudomonadati</taxon>
        <taxon>Pseudomonadota</taxon>
        <taxon>Betaproteobacteria</taxon>
        <taxon>Burkholderiales</taxon>
        <taxon>Comamonadaceae</taxon>
        <taxon>Caenimonas</taxon>
    </lineage>
</organism>
<evidence type="ECO:0000313" key="4">
    <source>
        <dbReference type="EMBL" id="MBG9390508.1"/>
    </source>
</evidence>
<feature type="domain" description="Smf/DprA SLOG" evidence="3">
    <location>
        <begin position="97"/>
        <end position="295"/>
    </location>
</feature>
<dbReference type="SUPFAM" id="SSF102405">
    <property type="entry name" value="MCP/YpsA-like"/>
    <property type="match status" value="1"/>
</dbReference>
<gene>
    <name evidence="4" type="ORF">I5803_20930</name>
</gene>
<dbReference type="SUPFAM" id="SSF46785">
    <property type="entry name" value="Winged helix' DNA-binding domain"/>
    <property type="match status" value="1"/>
</dbReference>
<evidence type="ECO:0000313" key="5">
    <source>
        <dbReference type="Proteomes" id="UP000651050"/>
    </source>
</evidence>
<dbReference type="PANTHER" id="PTHR43022:SF1">
    <property type="entry name" value="PROTEIN SMF"/>
    <property type="match status" value="1"/>
</dbReference>
<dbReference type="RefSeq" id="WP_196988243.1">
    <property type="nucleotide sequence ID" value="NZ_JADWYS010000001.1"/>
</dbReference>
<sequence length="453" mass="48806">MSLQISENCQAILLLTAPLMVDKVGARAELLKQSEYSDLTRFLVQEGFQPSDLLRPQSPALRQAENLFGLGRLTRLVGRGFQLAQALDYWSARSIWVVSRADARYPKRVKSRLKHEAPPVMYGCGDLDLVDNGGLAVVGSRDADDEMLSYAQRAGERAASAGRGLISGGAKGVDSAAMDGAEALGGIVCNVMAEGLAQAAISRRFRDGLQERRTLLISPYDPSAGFNVGHAIARNKFIFALADVGLVVNSDLERGGTWAGAIEQLRKLHFVPLYIRSSGKRSAGLDALLREGALPWPEPKDGEALEALFADRSNDSQAAAAAAYQGLLDFKIAAGALSGGSDAVPDAVRQVSMLEEPASDPEALEEGKSDSSTATAKSTLLEAPSNSPVDLKEEMFATFERLIRQLLHSPKKAAQIADELDLNQMQTRNWLDRLVAKGVIEKKKSDATYRLVV</sequence>
<dbReference type="Gene3D" id="3.40.50.450">
    <property type="match status" value="1"/>
</dbReference>
<dbReference type="PANTHER" id="PTHR43022">
    <property type="entry name" value="PROTEIN SMF"/>
    <property type="match status" value="1"/>
</dbReference>
<comment type="similarity">
    <text evidence="1">Belongs to the DprA/Smf family.</text>
</comment>
<proteinExistence type="inferred from homology"/>
<dbReference type="AlphaFoldDB" id="A0A931H8J6"/>
<dbReference type="InterPro" id="IPR036390">
    <property type="entry name" value="WH_DNA-bd_sf"/>
</dbReference>
<name>A0A931H8J6_9BURK</name>
<dbReference type="Proteomes" id="UP000651050">
    <property type="component" value="Unassembled WGS sequence"/>
</dbReference>
<dbReference type="GO" id="GO:0009294">
    <property type="term" value="P:DNA-mediated transformation"/>
    <property type="evidence" value="ECO:0007669"/>
    <property type="project" value="InterPro"/>
</dbReference>
<feature type="compositionally biased region" description="Low complexity" evidence="2">
    <location>
        <begin position="370"/>
        <end position="379"/>
    </location>
</feature>
<protein>
    <submittedName>
        <fullName evidence="4">DNA-processing protein DprA</fullName>
    </submittedName>
</protein>
<evidence type="ECO:0000256" key="1">
    <source>
        <dbReference type="ARBA" id="ARBA00006525"/>
    </source>
</evidence>
<dbReference type="InterPro" id="IPR003488">
    <property type="entry name" value="DprA"/>
</dbReference>
<dbReference type="InterPro" id="IPR057666">
    <property type="entry name" value="DrpA_SLOG"/>
</dbReference>
<evidence type="ECO:0000256" key="2">
    <source>
        <dbReference type="SAM" id="MobiDB-lite"/>
    </source>
</evidence>
<dbReference type="EMBL" id="JADWYS010000001">
    <property type="protein sequence ID" value="MBG9390508.1"/>
    <property type="molecule type" value="Genomic_DNA"/>
</dbReference>
<keyword evidence="5" id="KW-1185">Reference proteome</keyword>
<accession>A0A931H8J6</accession>
<evidence type="ECO:0000259" key="3">
    <source>
        <dbReference type="Pfam" id="PF02481"/>
    </source>
</evidence>
<feature type="region of interest" description="Disordered" evidence="2">
    <location>
        <begin position="355"/>
        <end position="387"/>
    </location>
</feature>
<reference evidence="4" key="1">
    <citation type="submission" date="2020-11" db="EMBL/GenBank/DDBJ databases">
        <title>Bacterial whole genome sequence for Caenimonas sp. DR4.4.</title>
        <authorList>
            <person name="Le V."/>
            <person name="Ko S.-R."/>
            <person name="Ahn C.-Y."/>
            <person name="Oh H.-M."/>
        </authorList>
    </citation>
    <scope>NUCLEOTIDE SEQUENCE</scope>
    <source>
        <strain evidence="4">DR4.4</strain>
    </source>
</reference>